<keyword evidence="1" id="KW-0812">Transmembrane</keyword>
<evidence type="ECO:0000313" key="2">
    <source>
        <dbReference type="EMBL" id="GAA5414563.1"/>
    </source>
</evidence>
<dbReference type="EMBL" id="BAABQM010000002">
    <property type="protein sequence ID" value="GAA5414563.1"/>
    <property type="molecule type" value="Genomic_DNA"/>
</dbReference>
<evidence type="ECO:0000313" key="3">
    <source>
        <dbReference type="Proteomes" id="UP001449582"/>
    </source>
</evidence>
<keyword evidence="1" id="KW-0472">Membrane</keyword>
<comment type="caution">
    <text evidence="2">The sequence shown here is derived from an EMBL/GenBank/DDBJ whole genome shotgun (WGS) entry which is preliminary data.</text>
</comment>
<dbReference type="Proteomes" id="UP001449582">
    <property type="component" value="Unassembled WGS sequence"/>
</dbReference>
<evidence type="ECO:0000256" key="1">
    <source>
        <dbReference type="SAM" id="Phobius"/>
    </source>
</evidence>
<reference evidence="2" key="1">
    <citation type="submission" date="2024-02" db="EMBL/GenBank/DDBJ databases">
        <title>Draft genome sequence of new strains in genus Ureaplasma.</title>
        <authorList>
            <person name="Nakajima Y."/>
            <person name="Segawa T."/>
        </authorList>
    </citation>
    <scope>NUCLEOTIDE SEQUENCE [LARGE SCALE GENOMIC DNA]</scope>
    <source>
        <strain evidence="2">OM1</strain>
    </source>
</reference>
<proteinExistence type="predicted"/>
<name>A0ABP9U5E8_9BACT</name>
<feature type="transmembrane region" description="Helical" evidence="1">
    <location>
        <begin position="31"/>
        <end position="55"/>
    </location>
</feature>
<organism evidence="2 3">
    <name type="scientific">Ureaplasma ceti</name>
    <dbReference type="NCBI Taxonomy" id="3119530"/>
    <lineage>
        <taxon>Bacteria</taxon>
        <taxon>Bacillati</taxon>
        <taxon>Mycoplasmatota</taxon>
        <taxon>Mycoplasmoidales</taxon>
        <taxon>Mycoplasmoidaceae</taxon>
        <taxon>Ureaplasma</taxon>
    </lineage>
</organism>
<dbReference type="RefSeq" id="WP_353289729.1">
    <property type="nucleotide sequence ID" value="NZ_BAABQM010000002.1"/>
</dbReference>
<keyword evidence="3" id="KW-1185">Reference proteome</keyword>
<protein>
    <submittedName>
        <fullName evidence="2">Uncharacterized protein</fullName>
    </submittedName>
</protein>
<keyword evidence="1" id="KW-1133">Transmembrane helix</keyword>
<gene>
    <name evidence="2" type="ORF">UREOM_2740</name>
</gene>
<sequence>MNRKNDNLEIIQEIPDAEKYQDSKISKKSSWFNSSIALMVLVLFILIGVIIAVAVSL</sequence>
<accession>A0ABP9U5E8</accession>